<accession>A0A853ILW4</accession>
<keyword evidence="2 4" id="KW-0238">DNA-binding</keyword>
<dbReference type="SUPFAM" id="SSF48498">
    <property type="entry name" value="Tetracyclin repressor-like, C-terminal domain"/>
    <property type="match status" value="1"/>
</dbReference>
<evidence type="ECO:0000256" key="3">
    <source>
        <dbReference type="ARBA" id="ARBA00023163"/>
    </source>
</evidence>
<dbReference type="GO" id="GO:0003677">
    <property type="term" value="F:DNA binding"/>
    <property type="evidence" value="ECO:0007669"/>
    <property type="project" value="UniProtKB-UniRule"/>
</dbReference>
<dbReference type="Pfam" id="PF00440">
    <property type="entry name" value="TetR_N"/>
    <property type="match status" value="1"/>
</dbReference>
<dbReference type="Proteomes" id="UP000589716">
    <property type="component" value="Unassembled WGS sequence"/>
</dbReference>
<keyword evidence="7" id="KW-1185">Reference proteome</keyword>
<name>A0A853ILW4_9BURK</name>
<protein>
    <submittedName>
        <fullName evidence="6">TetR/AcrR family transcriptional regulator</fullName>
    </submittedName>
</protein>
<dbReference type="PROSITE" id="PS50977">
    <property type="entry name" value="HTH_TETR_2"/>
    <property type="match status" value="1"/>
</dbReference>
<keyword evidence="3" id="KW-0804">Transcription</keyword>
<gene>
    <name evidence="6" type="ORF">H0I39_05775</name>
</gene>
<dbReference type="InterPro" id="IPR054156">
    <property type="entry name" value="YxaF_TetR_C"/>
</dbReference>
<keyword evidence="1" id="KW-0805">Transcription regulation</keyword>
<dbReference type="SUPFAM" id="SSF46689">
    <property type="entry name" value="Homeodomain-like"/>
    <property type="match status" value="1"/>
</dbReference>
<dbReference type="AlphaFoldDB" id="A0A853ILW4"/>
<dbReference type="InterPro" id="IPR009057">
    <property type="entry name" value="Homeodomain-like_sf"/>
</dbReference>
<reference evidence="6 7" key="1">
    <citation type="submission" date="2020-07" db="EMBL/GenBank/DDBJ databases">
        <authorList>
            <person name="Maaloum M."/>
        </authorList>
    </citation>
    <scope>NUCLEOTIDE SEQUENCE [LARGE SCALE GENOMIC DNA]</scope>
    <source>
        <strain evidence="6 7">GCS-AN-3</strain>
    </source>
</reference>
<evidence type="ECO:0000313" key="6">
    <source>
        <dbReference type="EMBL" id="NZA01396.1"/>
    </source>
</evidence>
<evidence type="ECO:0000256" key="1">
    <source>
        <dbReference type="ARBA" id="ARBA00023015"/>
    </source>
</evidence>
<dbReference type="Pfam" id="PF21993">
    <property type="entry name" value="TetR_C_13_2"/>
    <property type="match status" value="1"/>
</dbReference>
<dbReference type="PANTHER" id="PTHR47506">
    <property type="entry name" value="TRANSCRIPTIONAL REGULATORY PROTEIN"/>
    <property type="match status" value="1"/>
</dbReference>
<dbReference type="EMBL" id="JACCKX010000001">
    <property type="protein sequence ID" value="NZA01396.1"/>
    <property type="molecule type" value="Genomic_DNA"/>
</dbReference>
<evidence type="ECO:0000259" key="5">
    <source>
        <dbReference type="PROSITE" id="PS50977"/>
    </source>
</evidence>
<sequence>MRGTVRRKMVEGATQVLRRRGLHATAFSEVLALTGTSRGSIYHHFPGGKAELIEAVLEDFTTLLDDQLQALHGQPAEAVVQGALALWRGMLLRDDCESGCPVVAVTVAADSSRLLQDCRQAFAQWTGTLAAALKAAGLPPAQAASFATLLMAAVQGAILLSRAAGDMAPFDTVAEQLQQQAAQFAA</sequence>
<organism evidence="6 7">
    <name type="scientific">Ottowia beijingensis</name>
    <dbReference type="NCBI Taxonomy" id="1207057"/>
    <lineage>
        <taxon>Bacteria</taxon>
        <taxon>Pseudomonadati</taxon>
        <taxon>Pseudomonadota</taxon>
        <taxon>Betaproteobacteria</taxon>
        <taxon>Burkholderiales</taxon>
        <taxon>Comamonadaceae</taxon>
        <taxon>Ottowia</taxon>
    </lineage>
</organism>
<dbReference type="Gene3D" id="1.10.357.10">
    <property type="entry name" value="Tetracycline Repressor, domain 2"/>
    <property type="match status" value="1"/>
</dbReference>
<dbReference type="PANTHER" id="PTHR47506:SF3">
    <property type="entry name" value="HTH-TYPE TRANSCRIPTIONAL REGULATOR LMRA"/>
    <property type="match status" value="1"/>
</dbReference>
<proteinExistence type="predicted"/>
<dbReference type="InterPro" id="IPR036271">
    <property type="entry name" value="Tet_transcr_reg_TetR-rel_C_sf"/>
</dbReference>
<comment type="caution">
    <text evidence="6">The sequence shown here is derived from an EMBL/GenBank/DDBJ whole genome shotgun (WGS) entry which is preliminary data.</text>
</comment>
<evidence type="ECO:0000256" key="4">
    <source>
        <dbReference type="PROSITE-ProRule" id="PRU00335"/>
    </source>
</evidence>
<evidence type="ECO:0000313" key="7">
    <source>
        <dbReference type="Proteomes" id="UP000589716"/>
    </source>
</evidence>
<dbReference type="RefSeq" id="WP_180549877.1">
    <property type="nucleotide sequence ID" value="NZ_JBHUEP010000006.1"/>
</dbReference>
<evidence type="ECO:0000256" key="2">
    <source>
        <dbReference type="ARBA" id="ARBA00023125"/>
    </source>
</evidence>
<dbReference type="InterPro" id="IPR001647">
    <property type="entry name" value="HTH_TetR"/>
</dbReference>
<feature type="domain" description="HTH tetR-type" evidence="5">
    <location>
        <begin position="3"/>
        <end position="63"/>
    </location>
</feature>
<feature type="DNA-binding region" description="H-T-H motif" evidence="4">
    <location>
        <begin position="26"/>
        <end position="45"/>
    </location>
</feature>